<evidence type="ECO:0000313" key="2">
    <source>
        <dbReference type="Proteomes" id="UP000434101"/>
    </source>
</evidence>
<reference evidence="1 2" key="1">
    <citation type="submission" date="2020-01" db="EMBL/GenBank/DDBJ databases">
        <title>Natronorubrum sp. JWXQ-INN 674 isolated from Inner Mongolia Autonomous Region of China.</title>
        <authorList>
            <person name="Xue Q."/>
        </authorList>
    </citation>
    <scope>NUCLEOTIDE SEQUENCE [LARGE SCALE GENOMIC DNA]</scope>
    <source>
        <strain evidence="1 2">JWXQ-INN-674</strain>
    </source>
</reference>
<proteinExistence type="predicted"/>
<organism evidence="1 2">
    <name type="scientific">Natronorubrum halalkaliphilum</name>
    <dbReference type="NCBI Taxonomy" id="2691917"/>
    <lineage>
        <taxon>Archaea</taxon>
        <taxon>Methanobacteriati</taxon>
        <taxon>Methanobacteriota</taxon>
        <taxon>Stenosarchaea group</taxon>
        <taxon>Halobacteria</taxon>
        <taxon>Halobacteriales</taxon>
        <taxon>Natrialbaceae</taxon>
        <taxon>Natronorubrum</taxon>
    </lineage>
</organism>
<dbReference type="OrthoDB" id="200410at2157"/>
<keyword evidence="2" id="KW-1185">Reference proteome</keyword>
<dbReference type="EMBL" id="WUYX01000038">
    <property type="protein sequence ID" value="MXV62814.1"/>
    <property type="molecule type" value="Genomic_DNA"/>
</dbReference>
<name>A0A6B0VMP1_9EURY</name>
<gene>
    <name evidence="1" type="ORF">GS429_12205</name>
</gene>
<dbReference type="AlphaFoldDB" id="A0A6B0VMP1"/>
<dbReference type="Proteomes" id="UP000434101">
    <property type="component" value="Unassembled WGS sequence"/>
</dbReference>
<protein>
    <submittedName>
        <fullName evidence="1">Uncharacterized protein</fullName>
    </submittedName>
</protein>
<accession>A0A6B0VMP1</accession>
<comment type="caution">
    <text evidence="1">The sequence shown here is derived from an EMBL/GenBank/DDBJ whole genome shotgun (WGS) entry which is preliminary data.</text>
</comment>
<sequence>MDITVEQAQVVVDYDGTDYAFEVVGDNVLKFVASSGSDAVVPDDVIEELETSGYIIHPNE</sequence>
<dbReference type="RefSeq" id="WP_160065634.1">
    <property type="nucleotide sequence ID" value="NZ_WUYX01000038.1"/>
</dbReference>
<evidence type="ECO:0000313" key="1">
    <source>
        <dbReference type="EMBL" id="MXV62814.1"/>
    </source>
</evidence>